<sequence>MEVTRWLQSVLQDERALVMKALESQHDLILQEMSSKMEVLRVPDVGEAAESMREEPPVPRKRCTLPGQLAESDEVKAETAEPQDKRWLSPTSTTLSRMMTAEEDFPEGDGSCGIRSAASDVHHDEPARQRTGRSLTSRRPSVLLDTIQQAGIRRANGKLAEALNRPVWHPGRFVGSTHFDVFFCIVILLNTIVMGFELQYDGLQRGYELNYPHFTRPARDVWPHAEAAFVGCDWVFGFLYVVEIIIRVVWSRWAFIWDISNWFDTSLVLLWMGELTLSRENYLDSGVVRTLRLARVLRLAKIIRTIQGFDALYIMTTAMSASLIILFWSFVLLLVVQTTIALSLTQILGGFFQDSEVPASKRVEVFEYFGTASRAMFTMFELTLANWTIAGRTLSENVSEYFAIFNVAYKLVVGFAAVGIINAVFMQETFKVAASDDTVMMRQKERERRLHTKKMKILFEAADESGDGVIDREEFRRVFDMPEIRTWLAAQDLPVADPDVLFKLLDDGDNELTAEELVKGVDRLKGAAKSIDLEAFIMEHRSFAKQVCSKLGLPEVARVSREAQGPAP</sequence>
<comment type="caution">
    <text evidence="9">The sequence shown here is derived from an EMBL/GenBank/DDBJ whole genome shotgun (WGS) entry which is preliminary data.</text>
</comment>
<dbReference type="SUPFAM" id="SSF47473">
    <property type="entry name" value="EF-hand"/>
    <property type="match status" value="1"/>
</dbReference>
<dbReference type="GO" id="GO:0005509">
    <property type="term" value="F:calcium ion binding"/>
    <property type="evidence" value="ECO:0007669"/>
    <property type="project" value="InterPro"/>
</dbReference>
<keyword evidence="2 7" id="KW-0812">Transmembrane</keyword>
<feature type="transmembrane region" description="Helical" evidence="7">
    <location>
        <begin position="311"/>
        <end position="336"/>
    </location>
</feature>
<organism evidence="9 10">
    <name type="scientific">Effrenium voratum</name>
    <dbReference type="NCBI Taxonomy" id="2562239"/>
    <lineage>
        <taxon>Eukaryota</taxon>
        <taxon>Sar</taxon>
        <taxon>Alveolata</taxon>
        <taxon>Dinophyceae</taxon>
        <taxon>Suessiales</taxon>
        <taxon>Symbiodiniaceae</taxon>
        <taxon>Effrenium</taxon>
    </lineage>
</organism>
<dbReference type="InterPro" id="IPR011992">
    <property type="entry name" value="EF-hand-dom_pair"/>
</dbReference>
<dbReference type="GO" id="GO:0001518">
    <property type="term" value="C:voltage-gated sodium channel complex"/>
    <property type="evidence" value="ECO:0007669"/>
    <property type="project" value="TreeGrafter"/>
</dbReference>
<dbReference type="AlphaFoldDB" id="A0AA36JNH6"/>
<dbReference type="SUPFAM" id="SSF81324">
    <property type="entry name" value="Voltage-gated potassium channels"/>
    <property type="match status" value="1"/>
</dbReference>
<dbReference type="Proteomes" id="UP001178507">
    <property type="component" value="Unassembled WGS sequence"/>
</dbReference>
<dbReference type="InterPro" id="IPR043203">
    <property type="entry name" value="VGCC_Ca_Na"/>
</dbReference>
<comment type="subcellular location">
    <subcellularLocation>
        <location evidence="1">Membrane</location>
        <topology evidence="1">Multi-pass membrane protein</topology>
    </subcellularLocation>
</comment>
<feature type="domain" description="EF-hand" evidence="8">
    <location>
        <begin position="450"/>
        <end position="485"/>
    </location>
</feature>
<feature type="transmembrane region" description="Helical" evidence="7">
    <location>
        <begin position="401"/>
        <end position="425"/>
    </location>
</feature>
<gene>
    <name evidence="9" type="ORF">EVOR1521_LOCUS30108</name>
</gene>
<feature type="transmembrane region" description="Helical" evidence="7">
    <location>
        <begin position="181"/>
        <end position="200"/>
    </location>
</feature>
<evidence type="ECO:0000259" key="8">
    <source>
        <dbReference type="PROSITE" id="PS50222"/>
    </source>
</evidence>
<evidence type="ECO:0000256" key="3">
    <source>
        <dbReference type="ARBA" id="ARBA00022837"/>
    </source>
</evidence>
<evidence type="ECO:0000256" key="4">
    <source>
        <dbReference type="ARBA" id="ARBA00022989"/>
    </source>
</evidence>
<dbReference type="InterPro" id="IPR027359">
    <property type="entry name" value="Volt_channel_dom_sf"/>
</dbReference>
<keyword evidence="4 7" id="KW-1133">Transmembrane helix</keyword>
<proteinExistence type="predicted"/>
<feature type="region of interest" description="Disordered" evidence="6">
    <location>
        <begin position="104"/>
        <end position="138"/>
    </location>
</feature>
<evidence type="ECO:0000256" key="5">
    <source>
        <dbReference type="ARBA" id="ARBA00023136"/>
    </source>
</evidence>
<dbReference type="Pfam" id="PF00520">
    <property type="entry name" value="Ion_trans"/>
    <property type="match status" value="1"/>
</dbReference>
<dbReference type="PANTHER" id="PTHR10037:SF62">
    <property type="entry name" value="SODIUM CHANNEL PROTEIN 60E"/>
    <property type="match status" value="1"/>
</dbReference>
<name>A0AA36JNH6_9DINO</name>
<evidence type="ECO:0000313" key="9">
    <source>
        <dbReference type="EMBL" id="CAJ1408869.1"/>
    </source>
</evidence>
<dbReference type="Pfam" id="PF13202">
    <property type="entry name" value="EF-hand_5"/>
    <property type="match status" value="1"/>
</dbReference>
<dbReference type="PROSITE" id="PS00018">
    <property type="entry name" value="EF_HAND_1"/>
    <property type="match status" value="1"/>
</dbReference>
<dbReference type="PROSITE" id="PS50222">
    <property type="entry name" value="EF_HAND_2"/>
    <property type="match status" value="1"/>
</dbReference>
<feature type="region of interest" description="Disordered" evidence="6">
    <location>
        <begin position="70"/>
        <end position="92"/>
    </location>
</feature>
<dbReference type="PANTHER" id="PTHR10037">
    <property type="entry name" value="VOLTAGE-GATED CATION CHANNEL CALCIUM AND SODIUM"/>
    <property type="match status" value="1"/>
</dbReference>
<dbReference type="Gene3D" id="1.20.120.350">
    <property type="entry name" value="Voltage-gated potassium channels. Chain C"/>
    <property type="match status" value="1"/>
</dbReference>
<evidence type="ECO:0000256" key="7">
    <source>
        <dbReference type="SAM" id="Phobius"/>
    </source>
</evidence>
<keyword evidence="3" id="KW-0106">Calcium</keyword>
<dbReference type="InterPro" id="IPR005821">
    <property type="entry name" value="Ion_trans_dom"/>
</dbReference>
<reference evidence="9" key="1">
    <citation type="submission" date="2023-08" db="EMBL/GenBank/DDBJ databases">
        <authorList>
            <person name="Chen Y."/>
            <person name="Shah S."/>
            <person name="Dougan E. K."/>
            <person name="Thang M."/>
            <person name="Chan C."/>
        </authorList>
    </citation>
    <scope>NUCLEOTIDE SEQUENCE</scope>
</reference>
<feature type="compositionally biased region" description="Basic and acidic residues" evidence="6">
    <location>
        <begin position="73"/>
        <end position="87"/>
    </location>
</feature>
<dbReference type="GO" id="GO:0005248">
    <property type="term" value="F:voltage-gated sodium channel activity"/>
    <property type="evidence" value="ECO:0007669"/>
    <property type="project" value="TreeGrafter"/>
</dbReference>
<keyword evidence="5 7" id="KW-0472">Membrane</keyword>
<dbReference type="EMBL" id="CAUJNA010003737">
    <property type="protein sequence ID" value="CAJ1408869.1"/>
    <property type="molecule type" value="Genomic_DNA"/>
</dbReference>
<dbReference type="Gene3D" id="1.10.238.10">
    <property type="entry name" value="EF-hand"/>
    <property type="match status" value="1"/>
</dbReference>
<dbReference type="InterPro" id="IPR002048">
    <property type="entry name" value="EF_hand_dom"/>
</dbReference>
<evidence type="ECO:0000256" key="2">
    <source>
        <dbReference type="ARBA" id="ARBA00022692"/>
    </source>
</evidence>
<evidence type="ECO:0000256" key="6">
    <source>
        <dbReference type="SAM" id="MobiDB-lite"/>
    </source>
</evidence>
<evidence type="ECO:0000256" key="1">
    <source>
        <dbReference type="ARBA" id="ARBA00004141"/>
    </source>
</evidence>
<protein>
    <recommendedName>
        <fullName evidence="8">EF-hand domain-containing protein</fullName>
    </recommendedName>
</protein>
<keyword evidence="10" id="KW-1185">Reference proteome</keyword>
<dbReference type="InterPro" id="IPR018247">
    <property type="entry name" value="EF_Hand_1_Ca_BS"/>
</dbReference>
<evidence type="ECO:0000313" key="10">
    <source>
        <dbReference type="Proteomes" id="UP001178507"/>
    </source>
</evidence>
<feature type="transmembrane region" description="Helical" evidence="7">
    <location>
        <begin position="227"/>
        <end position="250"/>
    </location>
</feature>
<accession>A0AA36JNH6</accession>